<sequence>MVGWDYEDYETARKYNKRALDTSNVETQSEGESKKRKQLVPSRFLSDTEIDSEGECVPSPPKKHQLQYVSGRTPRQLIAIPVGRSPLITVKKDKPPNNALSKSLPIQGKNVSPPGKSRPNCKLTPLWKNGTYTASRESPSPVNPGTMYTPITVRTQLLTLRRSPRSKTVEQRHPSNAPSNSPPIPAAANELTDTTNLPDLFQQVISKLNLLQQDVAAIKSHLIVTVDTHYGTVETLLPQGEKLNSSREVEEFQENLDDSSQKKLIIALTSLQGGSNAGEITRVIMRSIMTNNCMSQFSGCGQKGKRAFIGTQLYKIVLSAARKASKKSIPFETIKREVLDVLRLLPTNLEEPTMLKKRRRTTKS</sequence>
<feature type="compositionally biased region" description="Polar residues" evidence="1">
    <location>
        <begin position="130"/>
        <end position="140"/>
    </location>
</feature>
<dbReference type="AlphaFoldDB" id="A0A8W8L596"/>
<organism evidence="2 3">
    <name type="scientific">Magallana gigas</name>
    <name type="common">Pacific oyster</name>
    <name type="synonym">Crassostrea gigas</name>
    <dbReference type="NCBI Taxonomy" id="29159"/>
    <lineage>
        <taxon>Eukaryota</taxon>
        <taxon>Metazoa</taxon>
        <taxon>Spiralia</taxon>
        <taxon>Lophotrochozoa</taxon>
        <taxon>Mollusca</taxon>
        <taxon>Bivalvia</taxon>
        <taxon>Autobranchia</taxon>
        <taxon>Pteriomorphia</taxon>
        <taxon>Ostreida</taxon>
        <taxon>Ostreoidea</taxon>
        <taxon>Ostreidae</taxon>
        <taxon>Magallana</taxon>
    </lineage>
</organism>
<evidence type="ECO:0000313" key="3">
    <source>
        <dbReference type="Proteomes" id="UP000005408"/>
    </source>
</evidence>
<feature type="compositionally biased region" description="Polar residues" evidence="1">
    <location>
        <begin position="21"/>
        <end position="30"/>
    </location>
</feature>
<keyword evidence="3" id="KW-1185">Reference proteome</keyword>
<proteinExistence type="predicted"/>
<dbReference type="Proteomes" id="UP000005408">
    <property type="component" value="Unassembled WGS sequence"/>
</dbReference>
<feature type="region of interest" description="Disordered" evidence="1">
    <location>
        <begin position="17"/>
        <end position="65"/>
    </location>
</feature>
<dbReference type="EnsemblMetazoa" id="G26504.1">
    <property type="protein sequence ID" value="G26504.1:cds"/>
    <property type="gene ID" value="G26504"/>
</dbReference>
<accession>A0A8W8L596</accession>
<evidence type="ECO:0008006" key="4">
    <source>
        <dbReference type="Google" id="ProtNLM"/>
    </source>
</evidence>
<name>A0A8W8L596_MAGGI</name>
<protein>
    <recommendedName>
        <fullName evidence="4">DUF4806 domain-containing protein</fullName>
    </recommendedName>
</protein>
<evidence type="ECO:0000313" key="2">
    <source>
        <dbReference type="EnsemblMetazoa" id="G26504.1:cds"/>
    </source>
</evidence>
<evidence type="ECO:0000256" key="1">
    <source>
        <dbReference type="SAM" id="MobiDB-lite"/>
    </source>
</evidence>
<reference evidence="2" key="1">
    <citation type="submission" date="2022-08" db="UniProtKB">
        <authorList>
            <consortium name="EnsemblMetazoa"/>
        </authorList>
    </citation>
    <scope>IDENTIFICATION</scope>
    <source>
        <strain evidence="2">05x7-T-G4-1.051#20</strain>
    </source>
</reference>
<feature type="region of interest" description="Disordered" evidence="1">
    <location>
        <begin position="91"/>
        <end position="190"/>
    </location>
</feature>